<feature type="compositionally biased region" description="Polar residues" evidence="1">
    <location>
        <begin position="15"/>
        <end position="26"/>
    </location>
</feature>
<evidence type="ECO:0000256" key="2">
    <source>
        <dbReference type="SAM" id="Phobius"/>
    </source>
</evidence>
<keyword evidence="2" id="KW-1133">Transmembrane helix</keyword>
<sequence>MTPIARAEPPKKNRSLSQRQTPSTGCTKEVSETAKTIHEFYAKYPELVCCECNVIHKQVTITSKQLTLPCLLAYSMRGGGKTRPSNLAIRLSICRPKAAKNGSWLNLAIRIISAILFILVGASVAAVFSGKDCYINNLSFWSLISPIDSIDNESTPVMGLRLKKCELNKLNLHQMLLLIKNI</sequence>
<proteinExistence type="predicted"/>
<dbReference type="WBParaSite" id="nRc.2.0.1.t14865-RA">
    <property type="protein sequence ID" value="nRc.2.0.1.t14865-RA"/>
    <property type="gene ID" value="nRc.2.0.1.g14865"/>
</dbReference>
<evidence type="ECO:0000256" key="1">
    <source>
        <dbReference type="SAM" id="MobiDB-lite"/>
    </source>
</evidence>
<protein>
    <submittedName>
        <fullName evidence="4">Transmembrane protein</fullName>
    </submittedName>
</protein>
<keyword evidence="2" id="KW-0472">Membrane</keyword>
<evidence type="ECO:0000313" key="3">
    <source>
        <dbReference type="Proteomes" id="UP000887565"/>
    </source>
</evidence>
<feature type="region of interest" description="Disordered" evidence="1">
    <location>
        <begin position="1"/>
        <end position="27"/>
    </location>
</feature>
<name>A0A915IM26_ROMCU</name>
<organism evidence="3 4">
    <name type="scientific">Romanomermis culicivorax</name>
    <name type="common">Nematode worm</name>
    <dbReference type="NCBI Taxonomy" id="13658"/>
    <lineage>
        <taxon>Eukaryota</taxon>
        <taxon>Metazoa</taxon>
        <taxon>Ecdysozoa</taxon>
        <taxon>Nematoda</taxon>
        <taxon>Enoplea</taxon>
        <taxon>Dorylaimia</taxon>
        <taxon>Mermithida</taxon>
        <taxon>Mermithoidea</taxon>
        <taxon>Mermithidae</taxon>
        <taxon>Romanomermis</taxon>
    </lineage>
</organism>
<evidence type="ECO:0000313" key="4">
    <source>
        <dbReference type="WBParaSite" id="nRc.2.0.1.t14865-RA"/>
    </source>
</evidence>
<keyword evidence="3" id="KW-1185">Reference proteome</keyword>
<feature type="transmembrane region" description="Helical" evidence="2">
    <location>
        <begin position="107"/>
        <end position="128"/>
    </location>
</feature>
<accession>A0A915IM26</accession>
<reference evidence="4" key="1">
    <citation type="submission" date="2022-11" db="UniProtKB">
        <authorList>
            <consortium name="WormBaseParasite"/>
        </authorList>
    </citation>
    <scope>IDENTIFICATION</scope>
</reference>
<dbReference type="AlphaFoldDB" id="A0A915IM26"/>
<dbReference type="Proteomes" id="UP000887565">
    <property type="component" value="Unplaced"/>
</dbReference>
<keyword evidence="2" id="KW-0812">Transmembrane</keyword>